<dbReference type="Proteomes" id="UP001305779">
    <property type="component" value="Unassembled WGS sequence"/>
</dbReference>
<dbReference type="PANTHER" id="PTHR24148">
    <property type="entry name" value="ANKYRIN REPEAT DOMAIN-CONTAINING PROTEIN 39 HOMOLOG-RELATED"/>
    <property type="match status" value="1"/>
</dbReference>
<comment type="caution">
    <text evidence="2">The sequence shown here is derived from an EMBL/GenBank/DDBJ whole genome shotgun (WGS) entry which is preliminary data.</text>
</comment>
<proteinExistence type="predicted"/>
<evidence type="ECO:0000313" key="3">
    <source>
        <dbReference type="Proteomes" id="UP001305779"/>
    </source>
</evidence>
<dbReference type="Pfam" id="PF06985">
    <property type="entry name" value="HET"/>
    <property type="match status" value="1"/>
</dbReference>
<gene>
    <name evidence="2" type="ORF">PRZ48_007052</name>
</gene>
<evidence type="ECO:0000313" key="2">
    <source>
        <dbReference type="EMBL" id="KAK4501245.1"/>
    </source>
</evidence>
<keyword evidence="3" id="KW-1185">Reference proteome</keyword>
<accession>A0ABR0EIB5</accession>
<dbReference type="InterPro" id="IPR052895">
    <property type="entry name" value="HetReg/Transcr_Mod"/>
</dbReference>
<sequence length="539" mass="61400">MDIESNEATPICYASIGIDPGREIRILELLPGDFDDVVCCKLTKQALETEPEQPTHESEVGGSDLMYEAISYAWGSQKDVVPIQLVGSDAFFVTRNLRAALKRLRKQDLARRLWADQICINQRNIPERNEQVAMMWTIFNQAARVIVWLGEPSSPPCKLPAKLVKNLGQTPYADEMRYLIGHHSLYSLGSWWTRSWVVQEFASARTEPVMYFGPYFLDWAVFRDEFWDQRMGSWHWSGLPKASFSVLSMGERLAHLRELSHRGQATILSLDWALLQTECSDPRDKLYSLLGLLSRVERDAITVDYAKDTLETFTIATQALLAANQSYGVLNLITSARRSSQLPTWVLDFSLPTNHMVLGDSQFRSRLPESFASEPEPWLNKQSCTALTARYEPLDKGLTITGLSFDRVIGAVPLEPPVARNGVSRNLLAEMLRRFWYLRIRHREYMKHFSSALRNANPYESLSTKTASGRRAAAQGPATAKEHDLVILPYGSRHPMLLRPQGEHVYTYQSFLNVFGIMDGELLKDYPDLELEEMDFKIL</sequence>
<protein>
    <recommendedName>
        <fullName evidence="1">Heterokaryon incompatibility domain-containing protein</fullName>
    </recommendedName>
</protein>
<dbReference type="EMBL" id="JAXOVC010000005">
    <property type="protein sequence ID" value="KAK4501245.1"/>
    <property type="molecule type" value="Genomic_DNA"/>
</dbReference>
<name>A0ABR0EIB5_ZASCE</name>
<dbReference type="PANTHER" id="PTHR24148:SF82">
    <property type="entry name" value="HETEROKARYON INCOMPATIBILITY DOMAIN-CONTAINING PROTEIN"/>
    <property type="match status" value="1"/>
</dbReference>
<organism evidence="2 3">
    <name type="scientific">Zasmidium cellare</name>
    <name type="common">Wine cellar mold</name>
    <name type="synonym">Racodium cellare</name>
    <dbReference type="NCBI Taxonomy" id="395010"/>
    <lineage>
        <taxon>Eukaryota</taxon>
        <taxon>Fungi</taxon>
        <taxon>Dikarya</taxon>
        <taxon>Ascomycota</taxon>
        <taxon>Pezizomycotina</taxon>
        <taxon>Dothideomycetes</taxon>
        <taxon>Dothideomycetidae</taxon>
        <taxon>Mycosphaerellales</taxon>
        <taxon>Mycosphaerellaceae</taxon>
        <taxon>Zasmidium</taxon>
    </lineage>
</organism>
<feature type="domain" description="Heterokaryon incompatibility" evidence="1">
    <location>
        <begin position="67"/>
        <end position="200"/>
    </location>
</feature>
<dbReference type="InterPro" id="IPR010730">
    <property type="entry name" value="HET"/>
</dbReference>
<evidence type="ECO:0000259" key="1">
    <source>
        <dbReference type="Pfam" id="PF06985"/>
    </source>
</evidence>
<reference evidence="2 3" key="1">
    <citation type="journal article" date="2023" name="G3 (Bethesda)">
        <title>A chromosome-level genome assembly of Zasmidium syzygii isolated from banana leaves.</title>
        <authorList>
            <person name="van Westerhoven A.C."/>
            <person name="Mehrabi R."/>
            <person name="Talebi R."/>
            <person name="Steentjes M.B.F."/>
            <person name="Corcolon B."/>
            <person name="Chong P.A."/>
            <person name="Kema G.H.J."/>
            <person name="Seidl M.F."/>
        </authorList>
    </citation>
    <scope>NUCLEOTIDE SEQUENCE [LARGE SCALE GENOMIC DNA]</scope>
    <source>
        <strain evidence="2 3">P124</strain>
    </source>
</reference>